<dbReference type="NCBIfam" id="NF010933">
    <property type="entry name" value="PRK14353.1"/>
    <property type="match status" value="1"/>
</dbReference>
<evidence type="ECO:0000256" key="18">
    <source>
        <dbReference type="HAMAP-Rule" id="MF_01631"/>
    </source>
</evidence>
<dbReference type="SUPFAM" id="SSF53448">
    <property type="entry name" value="Nucleotide-diphospho-sugar transferases"/>
    <property type="match status" value="1"/>
</dbReference>
<evidence type="ECO:0000256" key="5">
    <source>
        <dbReference type="ARBA" id="ARBA00022679"/>
    </source>
</evidence>
<dbReference type="GO" id="GO:0003977">
    <property type="term" value="F:UDP-N-acetylglucosamine diphosphorylase activity"/>
    <property type="evidence" value="ECO:0007669"/>
    <property type="project" value="UniProtKB-UniRule"/>
</dbReference>
<dbReference type="CDD" id="cd02540">
    <property type="entry name" value="GT2_GlmU_N_bac"/>
    <property type="match status" value="1"/>
</dbReference>
<dbReference type="UniPathway" id="UPA00113">
    <property type="reaction ID" value="UER00532"/>
</dbReference>
<accession>A0A8G2EYE4</accession>
<comment type="cofactor">
    <cofactor evidence="18">
        <name>Mg(2+)</name>
        <dbReference type="ChEBI" id="CHEBI:18420"/>
    </cofactor>
    <text evidence="18">Binds 1 Mg(2+) ion per subunit.</text>
</comment>
<dbReference type="InterPro" id="IPR018357">
    <property type="entry name" value="Hexapep_transf_CS"/>
</dbReference>
<dbReference type="SUPFAM" id="SSF51161">
    <property type="entry name" value="Trimeric LpxA-like enzymes"/>
    <property type="match status" value="1"/>
</dbReference>
<feature type="binding site" evidence="18">
    <location>
        <position position="339"/>
    </location>
    <ligand>
        <name>UDP-N-acetyl-alpha-D-glucosamine</name>
        <dbReference type="ChEBI" id="CHEBI:57705"/>
    </ligand>
</feature>
<evidence type="ECO:0000256" key="4">
    <source>
        <dbReference type="ARBA" id="ARBA00022490"/>
    </source>
</evidence>
<proteinExistence type="inferred from homology"/>
<feature type="binding site" evidence="18">
    <location>
        <position position="365"/>
    </location>
    <ligand>
        <name>UDP-N-acetyl-alpha-D-glucosamine</name>
        <dbReference type="ChEBI" id="CHEBI:57705"/>
    </ligand>
</feature>
<dbReference type="EC" id="2.7.7.23" evidence="18"/>
<evidence type="ECO:0000256" key="6">
    <source>
        <dbReference type="ARBA" id="ARBA00022695"/>
    </source>
</evidence>
<keyword evidence="10 18" id="KW-0133">Cell shape</keyword>
<organism evidence="20 21">
    <name type="scientific">Thalassobaculum litoreum DSM 18839</name>
    <dbReference type="NCBI Taxonomy" id="1123362"/>
    <lineage>
        <taxon>Bacteria</taxon>
        <taxon>Pseudomonadati</taxon>
        <taxon>Pseudomonadota</taxon>
        <taxon>Alphaproteobacteria</taxon>
        <taxon>Rhodospirillales</taxon>
        <taxon>Thalassobaculaceae</taxon>
        <taxon>Thalassobaculum</taxon>
    </lineage>
</organism>
<feature type="region of interest" description="N-acetyltransferase" evidence="18">
    <location>
        <begin position="256"/>
        <end position="453"/>
    </location>
</feature>
<dbReference type="InterPro" id="IPR050065">
    <property type="entry name" value="GlmU-like"/>
</dbReference>
<dbReference type="InterPro" id="IPR029044">
    <property type="entry name" value="Nucleotide-diphossugar_trans"/>
</dbReference>
<dbReference type="GO" id="GO:0009245">
    <property type="term" value="P:lipid A biosynthetic process"/>
    <property type="evidence" value="ECO:0007669"/>
    <property type="project" value="UniProtKB-UniRule"/>
</dbReference>
<dbReference type="PANTHER" id="PTHR43584:SF3">
    <property type="entry name" value="BIFUNCTIONAL PROTEIN GLMU"/>
    <property type="match status" value="1"/>
</dbReference>
<dbReference type="UniPathway" id="UPA00973"/>
<evidence type="ECO:0000256" key="9">
    <source>
        <dbReference type="ARBA" id="ARBA00022842"/>
    </source>
</evidence>
<feature type="binding site" evidence="18">
    <location>
        <position position="411"/>
    </location>
    <ligand>
        <name>acetyl-CoA</name>
        <dbReference type="ChEBI" id="CHEBI:57288"/>
    </ligand>
</feature>
<dbReference type="PROSITE" id="PS00101">
    <property type="entry name" value="HEXAPEP_TRANSFERASES"/>
    <property type="match status" value="1"/>
</dbReference>
<keyword evidence="7 18" id="KW-0479">Metal-binding</keyword>
<keyword evidence="13 18" id="KW-0012">Acyltransferase</keyword>
<feature type="active site" description="Proton acceptor" evidence="18">
    <location>
        <position position="351"/>
    </location>
</feature>
<dbReference type="Pfam" id="PF12804">
    <property type="entry name" value="NTP_transf_3"/>
    <property type="match status" value="1"/>
</dbReference>
<comment type="pathway">
    <text evidence="18">Bacterial outer membrane biogenesis; LPS lipid A biosynthesis.</text>
</comment>
<comment type="similarity">
    <text evidence="2 18">In the C-terminal section; belongs to the transferase hexapeptide repeat family.</text>
</comment>
<dbReference type="GO" id="GO:0016020">
    <property type="term" value="C:membrane"/>
    <property type="evidence" value="ECO:0007669"/>
    <property type="project" value="GOC"/>
</dbReference>
<feature type="binding site" evidence="18">
    <location>
        <position position="321"/>
    </location>
    <ligand>
        <name>UDP-N-acetyl-alpha-D-glucosamine</name>
        <dbReference type="ChEBI" id="CHEBI:57705"/>
    </ligand>
</feature>
<evidence type="ECO:0000259" key="19">
    <source>
        <dbReference type="Pfam" id="PF12804"/>
    </source>
</evidence>
<comment type="catalytic activity">
    <reaction evidence="15 18">
        <text>alpha-D-glucosamine 1-phosphate + acetyl-CoA = N-acetyl-alpha-D-glucosamine 1-phosphate + CoA + H(+)</text>
        <dbReference type="Rhea" id="RHEA:13725"/>
        <dbReference type="ChEBI" id="CHEBI:15378"/>
        <dbReference type="ChEBI" id="CHEBI:57287"/>
        <dbReference type="ChEBI" id="CHEBI:57288"/>
        <dbReference type="ChEBI" id="CHEBI:57776"/>
        <dbReference type="ChEBI" id="CHEBI:58516"/>
        <dbReference type="EC" id="2.3.1.157"/>
    </reaction>
</comment>
<dbReference type="InterPro" id="IPR025877">
    <property type="entry name" value="MobA-like_NTP_Trfase"/>
</dbReference>
<evidence type="ECO:0000256" key="7">
    <source>
        <dbReference type="ARBA" id="ARBA00022723"/>
    </source>
</evidence>
<evidence type="ECO:0000256" key="13">
    <source>
        <dbReference type="ARBA" id="ARBA00023315"/>
    </source>
</evidence>
<evidence type="ECO:0000256" key="11">
    <source>
        <dbReference type="ARBA" id="ARBA00022984"/>
    </source>
</evidence>
<dbReference type="GO" id="GO:0071555">
    <property type="term" value="P:cell wall organization"/>
    <property type="evidence" value="ECO:0007669"/>
    <property type="project" value="UniProtKB-KW"/>
</dbReference>
<evidence type="ECO:0000256" key="15">
    <source>
        <dbReference type="ARBA" id="ARBA00048247"/>
    </source>
</evidence>
<feature type="binding site" evidence="18">
    <location>
        <position position="24"/>
    </location>
    <ligand>
        <name>UDP-N-acetyl-alpha-D-glucosamine</name>
        <dbReference type="ChEBI" id="CHEBI:57705"/>
    </ligand>
</feature>
<evidence type="ECO:0000256" key="10">
    <source>
        <dbReference type="ARBA" id="ARBA00022960"/>
    </source>
</evidence>
<dbReference type="HAMAP" id="MF_01631">
    <property type="entry name" value="GlmU"/>
    <property type="match status" value="1"/>
</dbReference>
<feature type="binding site" evidence="18">
    <location>
        <position position="74"/>
    </location>
    <ligand>
        <name>UDP-N-acetyl-alpha-D-glucosamine</name>
        <dbReference type="ChEBI" id="CHEBI:57705"/>
    </ligand>
</feature>
<dbReference type="GO" id="GO:0006048">
    <property type="term" value="P:UDP-N-acetylglucosamine biosynthetic process"/>
    <property type="evidence" value="ECO:0007669"/>
    <property type="project" value="UniProtKB-UniPathway"/>
</dbReference>
<keyword evidence="14 18" id="KW-0961">Cell wall biogenesis/degradation</keyword>
<keyword evidence="9 18" id="KW-0460">Magnesium</keyword>
<comment type="subunit">
    <text evidence="18">Homotrimer.</text>
</comment>
<evidence type="ECO:0000256" key="14">
    <source>
        <dbReference type="ARBA" id="ARBA00023316"/>
    </source>
</evidence>
<evidence type="ECO:0000256" key="17">
    <source>
        <dbReference type="ARBA" id="ARBA00049628"/>
    </source>
</evidence>
<dbReference type="InterPro" id="IPR038009">
    <property type="entry name" value="GlmU_C_LbH"/>
</dbReference>
<dbReference type="OrthoDB" id="9775031at2"/>
<dbReference type="PANTHER" id="PTHR43584">
    <property type="entry name" value="NUCLEOTIDYL TRANSFERASE"/>
    <property type="match status" value="1"/>
</dbReference>
<feature type="domain" description="MobA-like NTP transferase" evidence="19">
    <location>
        <begin position="7"/>
        <end position="151"/>
    </location>
</feature>
<dbReference type="InterPro" id="IPR011004">
    <property type="entry name" value="Trimer_LpxA-like_sf"/>
</dbReference>
<keyword evidence="6 18" id="KW-0548">Nucleotidyltransferase</keyword>
<dbReference type="AlphaFoldDB" id="A0A8G2EYE4"/>
<reference evidence="20 21" key="1">
    <citation type="submission" date="2016-10" db="EMBL/GenBank/DDBJ databases">
        <authorList>
            <person name="Varghese N."/>
            <person name="Submissions S."/>
        </authorList>
    </citation>
    <scope>NUCLEOTIDE SEQUENCE [LARGE SCALE GENOMIC DNA]</scope>
    <source>
        <strain evidence="20 21">DSM 18839</strain>
    </source>
</reference>
<protein>
    <recommendedName>
        <fullName evidence="18">Bifunctional protein GlmU</fullName>
    </recommendedName>
    <domain>
        <recommendedName>
            <fullName evidence="18">UDP-N-acetylglucosamine pyrophosphorylase</fullName>
            <ecNumber evidence="18">2.7.7.23</ecNumber>
        </recommendedName>
        <alternativeName>
            <fullName evidence="18">N-acetylglucosamine-1-phosphate uridyltransferase</fullName>
        </alternativeName>
    </domain>
    <domain>
        <recommendedName>
            <fullName evidence="18">Glucosamine-1-phosphate N-acetyltransferase</fullName>
            <ecNumber evidence="18">2.3.1.157</ecNumber>
        </recommendedName>
    </domain>
</protein>
<feature type="binding site" evidence="18">
    <location>
        <begin position="374"/>
        <end position="375"/>
    </location>
    <ligand>
        <name>acetyl-CoA</name>
        <dbReference type="ChEBI" id="CHEBI:57288"/>
    </ligand>
</feature>
<evidence type="ECO:0000256" key="2">
    <source>
        <dbReference type="ARBA" id="ARBA00007707"/>
    </source>
</evidence>
<evidence type="ECO:0000256" key="3">
    <source>
        <dbReference type="ARBA" id="ARBA00007947"/>
    </source>
</evidence>
<dbReference type="Proteomes" id="UP000198615">
    <property type="component" value="Unassembled WGS sequence"/>
</dbReference>
<keyword evidence="12 18" id="KW-0511">Multifunctional enzyme</keyword>
<dbReference type="EC" id="2.3.1.157" evidence="18"/>
<comment type="pathway">
    <text evidence="18">Nucleotide-sugar biosynthesis; UDP-N-acetyl-alpha-D-glucosamine biosynthesis; N-acetyl-alpha-D-glucosamine 1-phosphate from alpha-D-glucosamine 6-phosphate (route II): step 2/2.</text>
</comment>
<keyword evidence="4 18" id="KW-0963">Cytoplasm</keyword>
<keyword evidence="8 18" id="KW-0677">Repeat</keyword>
<feature type="region of interest" description="Pyrophosphorylase" evidence="18">
    <location>
        <begin position="1"/>
        <end position="234"/>
    </location>
</feature>
<comment type="caution">
    <text evidence="20">The sequence shown here is derived from an EMBL/GenBank/DDBJ whole genome shotgun (WGS) entry which is preliminary data.</text>
</comment>
<feature type="binding site" evidence="18">
    <location>
        <position position="107"/>
    </location>
    <ligand>
        <name>Mg(2+)</name>
        <dbReference type="ChEBI" id="CHEBI:18420"/>
    </ligand>
</feature>
<evidence type="ECO:0000256" key="1">
    <source>
        <dbReference type="ARBA" id="ARBA00004496"/>
    </source>
</evidence>
<sequence>MSERVAAVILSAGMGTRMKSALPKVLHPVAGKPMIGWVLDAVAGSGADPVVVVTAPAHDTVREAVSGRAAVAVQDPPLGTGHAVLASAEALETWCRGGGTVLVCFGDTPMITPQTLSRLVAARQAADDPAVVVLGFEPEDPGQYGRLVLGPDMVLERIIEARDATPEVLSIRLCNGGVMAIDASILFDMLRRIGNDNAKGEFYLTDLVGIAHRDGRRCHVVTCDPLETQGVDSRAGLARAEAAMQDRLRAAALEGGVTMTAPETVFLTHDTRLAQDVTVGPHVVFGPKVAVEEGAEIRAFSHLEGAHVGPGALVGPYARLRPGARIGAQAHIGNFVEVKNAEIEAGAKANHLSYIGDARIGSGANIGAGTITCNYDGTNKHHTDIGARSFIGSNTALVAPVKVGDGAIIGAGSTVTRDVAGDDLVVVRGETKTIPGGGERLRQRNLAKKKTKG</sequence>
<dbReference type="GO" id="GO:0008360">
    <property type="term" value="P:regulation of cell shape"/>
    <property type="evidence" value="ECO:0007669"/>
    <property type="project" value="UniProtKB-KW"/>
</dbReference>
<dbReference type="Pfam" id="PF00132">
    <property type="entry name" value="Hexapep"/>
    <property type="match status" value="2"/>
</dbReference>
<feature type="binding site" evidence="18">
    <location>
        <position position="145"/>
    </location>
    <ligand>
        <name>UDP-N-acetyl-alpha-D-glucosamine</name>
        <dbReference type="ChEBI" id="CHEBI:57705"/>
    </ligand>
</feature>
<comment type="catalytic activity">
    <reaction evidence="16 18">
        <text>N-acetyl-alpha-D-glucosamine 1-phosphate + UTP + H(+) = UDP-N-acetyl-alpha-D-glucosamine + diphosphate</text>
        <dbReference type="Rhea" id="RHEA:13509"/>
        <dbReference type="ChEBI" id="CHEBI:15378"/>
        <dbReference type="ChEBI" id="CHEBI:33019"/>
        <dbReference type="ChEBI" id="CHEBI:46398"/>
        <dbReference type="ChEBI" id="CHEBI:57705"/>
        <dbReference type="ChEBI" id="CHEBI:57776"/>
        <dbReference type="EC" id="2.7.7.23"/>
    </reaction>
</comment>
<dbReference type="GO" id="GO:0009252">
    <property type="term" value="P:peptidoglycan biosynthetic process"/>
    <property type="evidence" value="ECO:0007669"/>
    <property type="project" value="UniProtKB-UniRule"/>
</dbReference>
<comment type="subcellular location">
    <subcellularLocation>
        <location evidence="1 18">Cytoplasm</location>
    </subcellularLocation>
</comment>
<keyword evidence="21" id="KW-1185">Reference proteome</keyword>
<dbReference type="GO" id="GO:0000902">
    <property type="term" value="P:cell morphogenesis"/>
    <property type="evidence" value="ECO:0007669"/>
    <property type="project" value="UniProtKB-UniRule"/>
</dbReference>
<gene>
    <name evidence="18" type="primary">glmU</name>
    <name evidence="20" type="ORF">SAMN05660686_01788</name>
</gene>
<dbReference type="EMBL" id="FNBW01000005">
    <property type="protein sequence ID" value="SDF61823.1"/>
    <property type="molecule type" value="Genomic_DNA"/>
</dbReference>
<feature type="binding site" evidence="18">
    <location>
        <begin position="79"/>
        <end position="80"/>
    </location>
    <ligand>
        <name>UDP-N-acetyl-alpha-D-glucosamine</name>
        <dbReference type="ChEBI" id="CHEBI:57705"/>
    </ligand>
</feature>
<name>A0A8G2EYE4_9PROT</name>
<feature type="binding site" evidence="18">
    <location>
        <position position="175"/>
    </location>
    <ligand>
        <name>UDP-N-acetyl-alpha-D-glucosamine</name>
        <dbReference type="ChEBI" id="CHEBI:57705"/>
    </ligand>
</feature>
<feature type="region of interest" description="Linker" evidence="18">
    <location>
        <begin position="235"/>
        <end position="255"/>
    </location>
</feature>
<dbReference type="CDD" id="cd03353">
    <property type="entry name" value="LbH_GlmU_C"/>
    <property type="match status" value="1"/>
</dbReference>
<keyword evidence="5 18" id="KW-0808">Transferase</keyword>
<dbReference type="GO" id="GO:0005737">
    <property type="term" value="C:cytoplasm"/>
    <property type="evidence" value="ECO:0007669"/>
    <property type="project" value="UniProtKB-SubCell"/>
</dbReference>
<comment type="pathway">
    <text evidence="18">Nucleotide-sugar biosynthesis; UDP-N-acetyl-alpha-D-glucosamine biosynthesis; UDP-N-acetyl-alpha-D-glucosamine from N-acetyl-alpha-D-glucosamine 1-phosphate: step 1/1.</text>
</comment>
<evidence type="ECO:0000313" key="20">
    <source>
        <dbReference type="EMBL" id="SDF61823.1"/>
    </source>
</evidence>
<dbReference type="Gene3D" id="3.90.550.10">
    <property type="entry name" value="Spore Coat Polysaccharide Biosynthesis Protein SpsA, Chain A"/>
    <property type="match status" value="1"/>
</dbReference>
<dbReference type="RefSeq" id="WP_093149714.1">
    <property type="nucleotide sequence ID" value="NZ_FNBW01000005.1"/>
</dbReference>
<dbReference type="NCBIfam" id="TIGR01173">
    <property type="entry name" value="glmU"/>
    <property type="match status" value="1"/>
</dbReference>
<dbReference type="GO" id="GO:0000287">
    <property type="term" value="F:magnesium ion binding"/>
    <property type="evidence" value="ECO:0007669"/>
    <property type="project" value="UniProtKB-UniRule"/>
</dbReference>
<feature type="binding site" evidence="18">
    <location>
        <position position="393"/>
    </location>
    <ligand>
        <name>acetyl-CoA</name>
        <dbReference type="ChEBI" id="CHEBI:57288"/>
    </ligand>
</feature>
<comment type="function">
    <text evidence="17 18">Catalyzes the last two sequential reactions in the de novo biosynthetic pathway for UDP-N-acetylglucosamine (UDP-GlcNAc). The C-terminal domain catalyzes the transfer of acetyl group from acetyl coenzyme A to glucosamine-1-phosphate (GlcN-1-P) to produce N-acetylglucosamine-1-phosphate (GlcNAc-1-P), which is converted into UDP-GlcNAc by the transfer of uridine 5-monophosphate (from uridine 5-triphosphate), a reaction catalyzed by the N-terminal domain.</text>
</comment>
<dbReference type="GO" id="GO:0019134">
    <property type="term" value="F:glucosamine-1-phosphate N-acetyltransferase activity"/>
    <property type="evidence" value="ECO:0007669"/>
    <property type="project" value="UniProtKB-UniRule"/>
</dbReference>
<comment type="similarity">
    <text evidence="3 18">In the N-terminal section; belongs to the N-acetylglucosamine-1-phosphate uridyltransferase family.</text>
</comment>
<feature type="binding site" evidence="18">
    <location>
        <position position="354"/>
    </location>
    <ligand>
        <name>UDP-N-acetyl-alpha-D-glucosamine</name>
        <dbReference type="ChEBI" id="CHEBI:57705"/>
    </ligand>
</feature>
<dbReference type="InterPro" id="IPR005882">
    <property type="entry name" value="Bifunctional_GlmU"/>
</dbReference>
<evidence type="ECO:0000256" key="16">
    <source>
        <dbReference type="ARBA" id="ARBA00048493"/>
    </source>
</evidence>
<feature type="binding site" evidence="18">
    <location>
        <position position="428"/>
    </location>
    <ligand>
        <name>acetyl-CoA</name>
        <dbReference type="ChEBI" id="CHEBI:57288"/>
    </ligand>
</feature>
<dbReference type="InterPro" id="IPR001451">
    <property type="entry name" value="Hexapep"/>
</dbReference>
<dbReference type="Gene3D" id="2.160.10.10">
    <property type="entry name" value="Hexapeptide repeat proteins"/>
    <property type="match status" value="1"/>
</dbReference>
<feature type="binding site" evidence="18">
    <location>
        <position position="368"/>
    </location>
    <ligand>
        <name>acetyl-CoA</name>
        <dbReference type="ChEBI" id="CHEBI:57288"/>
    </ligand>
</feature>
<evidence type="ECO:0000256" key="8">
    <source>
        <dbReference type="ARBA" id="ARBA00022737"/>
    </source>
</evidence>
<evidence type="ECO:0000313" key="21">
    <source>
        <dbReference type="Proteomes" id="UP000198615"/>
    </source>
</evidence>
<comment type="caution">
    <text evidence="18">Lacks conserved residue(s) required for the propagation of feature annotation.</text>
</comment>
<keyword evidence="11 18" id="KW-0573">Peptidoglycan synthesis</keyword>
<feature type="binding site" evidence="18">
    <location>
        <position position="160"/>
    </location>
    <ligand>
        <name>UDP-N-acetyl-alpha-D-glucosamine</name>
        <dbReference type="ChEBI" id="CHEBI:57705"/>
    </ligand>
</feature>
<evidence type="ECO:0000256" key="12">
    <source>
        <dbReference type="ARBA" id="ARBA00023268"/>
    </source>
</evidence>